<organism evidence="2 3">
    <name type="scientific">Macrococcoides goetzii</name>
    <dbReference type="NCBI Taxonomy" id="1891097"/>
    <lineage>
        <taxon>Bacteria</taxon>
        <taxon>Bacillati</taxon>
        <taxon>Bacillota</taxon>
        <taxon>Bacilli</taxon>
        <taxon>Bacillales</taxon>
        <taxon>Staphylococcaceae</taxon>
        <taxon>Macrococcoides</taxon>
    </lineage>
</organism>
<dbReference type="SUPFAM" id="SSF56601">
    <property type="entry name" value="beta-lactamase/transpeptidase-like"/>
    <property type="match status" value="1"/>
</dbReference>
<reference evidence="2 3" key="1">
    <citation type="journal article" date="2018" name="Front. Microbiol.">
        <title>Description and Comparative Genomics of Macrococcus caseolyticus subsp. hominis subsp. nov., Macrococcus goetzii sp. nov., Macrococcus epidermidis sp. nov., and Macrococcus bohemicus sp. nov., Novel Macrococci From Human Clinical Material With Virulence Potential and Suspected Uptake of Foreign DNA by Natural Transformation.</title>
        <authorList>
            <person name="Maslanova I."/>
            <person name="Wertheimer Z."/>
            <person name="Sedlacek I."/>
            <person name="Svec P."/>
            <person name="Indrakova A."/>
            <person name="Kovarovic V."/>
            <person name="Schumann P."/>
            <person name="Sproer C."/>
            <person name="Kralova S."/>
            <person name="Sedo O."/>
            <person name="Kristofova L."/>
            <person name="Vrbovska V."/>
            <person name="Fuzik T."/>
            <person name="Petras P."/>
            <person name="Zdrahal Z."/>
            <person name="Ruzickova V."/>
            <person name="Doskar J."/>
            <person name="Pantucek R."/>
        </authorList>
    </citation>
    <scope>NUCLEOTIDE SEQUENCE [LARGE SCALE GENOMIC DNA]</scope>
    <source>
        <strain evidence="2 3">CCM 4927</strain>
    </source>
</reference>
<dbReference type="Gene3D" id="3.40.710.10">
    <property type="entry name" value="DD-peptidase/beta-lactamase superfamily"/>
    <property type="match status" value="1"/>
</dbReference>
<dbReference type="PANTHER" id="PTHR35333:SF3">
    <property type="entry name" value="BETA-LACTAMASE-TYPE TRANSPEPTIDASE FOLD CONTAINING PROTEIN"/>
    <property type="match status" value="1"/>
</dbReference>
<accession>A0A2G5NI00</accession>
<dbReference type="PANTHER" id="PTHR35333">
    <property type="entry name" value="BETA-LACTAMASE"/>
    <property type="match status" value="1"/>
</dbReference>
<keyword evidence="2" id="KW-0378">Hydrolase</keyword>
<dbReference type="RefSeq" id="WP_099581603.1">
    <property type="nucleotide sequence ID" value="NZ_MJBI02000007.1"/>
</dbReference>
<dbReference type="GO" id="GO:0030655">
    <property type="term" value="P:beta-lactam antibiotic catabolic process"/>
    <property type="evidence" value="ECO:0007669"/>
    <property type="project" value="InterPro"/>
</dbReference>
<gene>
    <name evidence="2" type="ORF">BFS35_011385</name>
</gene>
<dbReference type="InterPro" id="IPR012338">
    <property type="entry name" value="Beta-lactam/transpept-like"/>
</dbReference>
<dbReference type="AlphaFoldDB" id="A0A2G5NI00"/>
<dbReference type="GO" id="GO:0008800">
    <property type="term" value="F:beta-lactamase activity"/>
    <property type="evidence" value="ECO:0007669"/>
    <property type="project" value="InterPro"/>
</dbReference>
<dbReference type="GO" id="GO:0046677">
    <property type="term" value="P:response to antibiotic"/>
    <property type="evidence" value="ECO:0007669"/>
    <property type="project" value="InterPro"/>
</dbReference>
<keyword evidence="3" id="KW-1185">Reference proteome</keyword>
<protein>
    <submittedName>
        <fullName evidence="2">Serine hydrolase</fullName>
    </submittedName>
</protein>
<evidence type="ECO:0000313" key="2">
    <source>
        <dbReference type="EMBL" id="RAI79518.1"/>
    </source>
</evidence>
<dbReference type="InterPro" id="IPR000871">
    <property type="entry name" value="Beta-lactam_class-A"/>
</dbReference>
<dbReference type="Pfam" id="PF13354">
    <property type="entry name" value="Beta-lactamase2"/>
    <property type="match status" value="1"/>
</dbReference>
<evidence type="ECO:0000259" key="1">
    <source>
        <dbReference type="Pfam" id="PF13354"/>
    </source>
</evidence>
<feature type="domain" description="Beta-lactamase class A catalytic" evidence="1">
    <location>
        <begin position="25"/>
        <end position="217"/>
    </location>
</feature>
<name>A0A2G5NI00_9STAP</name>
<comment type="caution">
    <text evidence="2">The sequence shown here is derived from an EMBL/GenBank/DDBJ whole genome shotgun (WGS) entry which is preliminary data.</text>
</comment>
<proteinExistence type="predicted"/>
<evidence type="ECO:0000313" key="3">
    <source>
        <dbReference type="Proteomes" id="UP000229523"/>
    </source>
</evidence>
<dbReference type="InterPro" id="IPR045155">
    <property type="entry name" value="Beta-lactam_cat"/>
</dbReference>
<dbReference type="EMBL" id="MJBI02000007">
    <property type="protein sequence ID" value="RAI79518.1"/>
    <property type="molecule type" value="Genomic_DNA"/>
</dbReference>
<dbReference type="Proteomes" id="UP000229523">
    <property type="component" value="Unassembled WGS sequence"/>
</dbReference>
<sequence length="242" mass="27982">MDNNPVLLQHNNFSSTLMSLNGEIVYKSNEKQVFPSASLIKLPIMLYIFDQRLHDLETIIPIDEKVEGAGVTPYLSQTEYTVHDLVTLMIIVSDNRATNTLIEWIGMDFLNAYFLRNNLGDTKLQRKMMDTERRALGYDNFTSANDIFQTLSLIKSHEQFKAMFQIMKQQLLKDKTLMYLTDETIEFGTKTGDFDNVHHDAGIVRFKDNEIIFVVLTDHDDAQFIHQAFHDLGLYFQSLIKS</sequence>